<dbReference type="GO" id="GO:0003700">
    <property type="term" value="F:DNA-binding transcription factor activity"/>
    <property type="evidence" value="ECO:0007669"/>
    <property type="project" value="InterPro"/>
</dbReference>
<keyword evidence="3" id="KW-0238">DNA-binding</keyword>
<evidence type="ECO:0000256" key="2">
    <source>
        <dbReference type="ARBA" id="ARBA00023015"/>
    </source>
</evidence>
<comment type="caution">
    <text evidence="6">The sequence shown here is derived from an EMBL/GenBank/DDBJ whole genome shotgun (WGS) entry which is preliminary data.</text>
</comment>
<evidence type="ECO:0000256" key="1">
    <source>
        <dbReference type="ARBA" id="ARBA00009437"/>
    </source>
</evidence>
<dbReference type="GO" id="GO:0032993">
    <property type="term" value="C:protein-DNA complex"/>
    <property type="evidence" value="ECO:0007669"/>
    <property type="project" value="TreeGrafter"/>
</dbReference>
<evidence type="ECO:0000313" key="6">
    <source>
        <dbReference type="EMBL" id="GFO98299.1"/>
    </source>
</evidence>
<dbReference type="EMBL" id="BLYO01000010">
    <property type="protein sequence ID" value="GFO98299.1"/>
    <property type="molecule type" value="Genomic_DNA"/>
</dbReference>
<keyword evidence="2" id="KW-0805">Transcription regulation</keyword>
<dbReference type="SUPFAM" id="SSF46785">
    <property type="entry name" value="Winged helix' DNA-binding domain"/>
    <property type="match status" value="1"/>
</dbReference>
<evidence type="ECO:0000259" key="5">
    <source>
        <dbReference type="PROSITE" id="PS50931"/>
    </source>
</evidence>
<comment type="similarity">
    <text evidence="1">Belongs to the LysR transcriptional regulatory family.</text>
</comment>
<keyword evidence="4" id="KW-0804">Transcription</keyword>
<protein>
    <recommendedName>
        <fullName evidence="5">HTH lysR-type domain-containing protein</fullName>
    </recommendedName>
</protein>
<name>A0A8H9KH65_LACHE</name>
<dbReference type="InterPro" id="IPR036390">
    <property type="entry name" value="WH_DNA-bd_sf"/>
</dbReference>
<evidence type="ECO:0000256" key="4">
    <source>
        <dbReference type="ARBA" id="ARBA00023163"/>
    </source>
</evidence>
<dbReference type="Pfam" id="PF00126">
    <property type="entry name" value="HTH_1"/>
    <property type="match status" value="1"/>
</dbReference>
<evidence type="ECO:0000313" key="7">
    <source>
        <dbReference type="Proteomes" id="UP000618094"/>
    </source>
</evidence>
<dbReference type="PANTHER" id="PTHR30346:SF0">
    <property type="entry name" value="HCA OPERON TRANSCRIPTIONAL ACTIVATOR HCAR"/>
    <property type="match status" value="1"/>
</dbReference>
<organism evidence="6 7">
    <name type="scientific">Lactobacillus helveticus</name>
    <name type="common">Lactobacillus suntoryeus</name>
    <dbReference type="NCBI Taxonomy" id="1587"/>
    <lineage>
        <taxon>Bacteria</taxon>
        <taxon>Bacillati</taxon>
        <taxon>Bacillota</taxon>
        <taxon>Bacilli</taxon>
        <taxon>Lactobacillales</taxon>
        <taxon>Lactobacillaceae</taxon>
        <taxon>Lactobacillus</taxon>
    </lineage>
</organism>
<sequence length="54" mass="6158">MELRVLNYFVATAQELNMTRAAQKLLVLQPALSRQIADLETNWVLNYLTGSHVI</sequence>
<gene>
    <name evidence="6" type="ORF">LHEH8_00550</name>
</gene>
<dbReference type="PROSITE" id="PS50931">
    <property type="entry name" value="HTH_LYSR"/>
    <property type="match status" value="1"/>
</dbReference>
<dbReference type="Gene3D" id="1.10.10.10">
    <property type="entry name" value="Winged helix-like DNA-binding domain superfamily/Winged helix DNA-binding domain"/>
    <property type="match status" value="1"/>
</dbReference>
<accession>A0A8H9KH65</accession>
<dbReference type="PANTHER" id="PTHR30346">
    <property type="entry name" value="TRANSCRIPTIONAL DUAL REGULATOR HCAR-RELATED"/>
    <property type="match status" value="1"/>
</dbReference>
<proteinExistence type="inferred from homology"/>
<evidence type="ECO:0000256" key="3">
    <source>
        <dbReference type="ARBA" id="ARBA00023125"/>
    </source>
</evidence>
<dbReference type="InterPro" id="IPR036388">
    <property type="entry name" value="WH-like_DNA-bd_sf"/>
</dbReference>
<dbReference type="InterPro" id="IPR000847">
    <property type="entry name" value="LysR_HTH_N"/>
</dbReference>
<feature type="domain" description="HTH lysR-type" evidence="5">
    <location>
        <begin position="1"/>
        <end position="41"/>
    </location>
</feature>
<dbReference type="GO" id="GO:0003677">
    <property type="term" value="F:DNA binding"/>
    <property type="evidence" value="ECO:0007669"/>
    <property type="project" value="UniProtKB-KW"/>
</dbReference>
<reference evidence="6" key="1">
    <citation type="submission" date="2020-07" db="EMBL/GenBank/DDBJ databases">
        <title>Draft genome sequence of Lactobacillus helveticus strain H-8.</title>
        <authorList>
            <person name="Endo A."/>
            <person name="Maeno S."/>
            <person name="Kido Y."/>
        </authorList>
    </citation>
    <scope>NUCLEOTIDE SEQUENCE</scope>
    <source>
        <strain evidence="6">H-8</strain>
    </source>
</reference>
<dbReference type="Proteomes" id="UP000618094">
    <property type="component" value="Unassembled WGS sequence"/>
</dbReference>
<dbReference type="AlphaFoldDB" id="A0A8H9KH65"/>